<evidence type="ECO:0000256" key="2">
    <source>
        <dbReference type="SAM" id="Phobius"/>
    </source>
</evidence>
<dbReference type="InterPro" id="IPR045884">
    <property type="entry name" value="At5g59350-like"/>
</dbReference>
<keyword evidence="2" id="KW-0812">Transmembrane</keyword>
<proteinExistence type="predicted"/>
<feature type="compositionally biased region" description="Low complexity" evidence="1">
    <location>
        <begin position="270"/>
        <end position="292"/>
    </location>
</feature>
<comment type="caution">
    <text evidence="3">The sequence shown here is derived from an EMBL/GenBank/DDBJ whole genome shotgun (WGS) entry which is preliminary data.</text>
</comment>
<name>A0A9D4ZLZ8_ADICA</name>
<keyword evidence="2" id="KW-1133">Transmembrane helix</keyword>
<dbReference type="Proteomes" id="UP000886520">
    <property type="component" value="Chromosome 5"/>
</dbReference>
<feature type="region of interest" description="Disordered" evidence="1">
    <location>
        <begin position="110"/>
        <end position="144"/>
    </location>
</feature>
<accession>A0A9D4ZLZ8</accession>
<dbReference type="AlphaFoldDB" id="A0A9D4ZLZ8"/>
<evidence type="ECO:0000313" key="3">
    <source>
        <dbReference type="EMBL" id="KAI5080379.1"/>
    </source>
</evidence>
<dbReference type="EMBL" id="JABFUD020000005">
    <property type="protein sequence ID" value="KAI5080379.1"/>
    <property type="molecule type" value="Genomic_DNA"/>
</dbReference>
<keyword evidence="2" id="KW-0472">Membrane</keyword>
<organism evidence="3 4">
    <name type="scientific">Adiantum capillus-veneris</name>
    <name type="common">Maidenhair fern</name>
    <dbReference type="NCBI Taxonomy" id="13818"/>
    <lineage>
        <taxon>Eukaryota</taxon>
        <taxon>Viridiplantae</taxon>
        <taxon>Streptophyta</taxon>
        <taxon>Embryophyta</taxon>
        <taxon>Tracheophyta</taxon>
        <taxon>Polypodiopsida</taxon>
        <taxon>Polypodiidae</taxon>
        <taxon>Polypodiales</taxon>
        <taxon>Pteridineae</taxon>
        <taxon>Pteridaceae</taxon>
        <taxon>Vittarioideae</taxon>
        <taxon>Adiantum</taxon>
    </lineage>
</organism>
<keyword evidence="4" id="KW-1185">Reference proteome</keyword>
<gene>
    <name evidence="3" type="ORF">GOP47_0005858</name>
</gene>
<sequence>MMFSQLGPVGIVLSVVFVLFMAVLVLELCYVWWSRQRRLQEAREGRGSTTAMRRLAMKRTWPNIVCACRGSGEAEEEEGEDSKRWQKLFWWWRSTAVEVSKMGCSDAMEEEGKVGRLARQGEAQEEEEEEEGEDVMRMGPWGGPPRLLFTIKEETKEEMELEEVRCKASHVSSASVEIEQQQLFSSTSTCNSVVASSCTSPFLTPPSSPPFATPFGSPAPNNAYALGQLVIAVEVDSTSSSTSSSSPLLQGRRPLSLLCDDTSSFSPSSLASTPAALSPSSAGAPPSVCSSPTTNKKRHPLCLLLDPPPSPSSTLYHYHLNRVYPLTQDPCNVDGKPLLPFHIPAPSQPTTPCPFRPSLLAKGGVASPPLSTLHSRISNRL</sequence>
<protein>
    <submittedName>
        <fullName evidence="3">Uncharacterized protein</fullName>
    </submittedName>
</protein>
<feature type="transmembrane region" description="Helical" evidence="2">
    <location>
        <begin position="6"/>
        <end position="33"/>
    </location>
</feature>
<dbReference type="OrthoDB" id="2000402at2759"/>
<evidence type="ECO:0000256" key="1">
    <source>
        <dbReference type="SAM" id="MobiDB-lite"/>
    </source>
</evidence>
<feature type="compositionally biased region" description="Acidic residues" evidence="1">
    <location>
        <begin position="123"/>
        <end position="133"/>
    </location>
</feature>
<feature type="region of interest" description="Disordered" evidence="1">
    <location>
        <begin position="270"/>
        <end position="295"/>
    </location>
</feature>
<dbReference type="PANTHER" id="PTHR34054">
    <property type="entry name" value="EXPRESSED PROTEIN"/>
    <property type="match status" value="1"/>
</dbReference>
<reference evidence="3 4" key="1">
    <citation type="submission" date="2021-01" db="EMBL/GenBank/DDBJ databases">
        <title>Adiantum capillus-veneris genome.</title>
        <authorList>
            <person name="Fang Y."/>
            <person name="Liao Q."/>
        </authorList>
    </citation>
    <scope>NUCLEOTIDE SEQUENCE [LARGE SCALE GENOMIC DNA]</scope>
    <source>
        <strain evidence="3">H3</strain>
        <tissue evidence="3">Leaf</tissue>
    </source>
</reference>
<evidence type="ECO:0000313" key="4">
    <source>
        <dbReference type="Proteomes" id="UP000886520"/>
    </source>
</evidence>
<dbReference type="PANTHER" id="PTHR34054:SF2">
    <property type="entry name" value="EXPRESSED PROTEIN"/>
    <property type="match status" value="1"/>
</dbReference>